<comment type="cofactor">
    <cofactor evidence="7">
        <name>Mg(2+)</name>
        <dbReference type="ChEBI" id="CHEBI:18420"/>
    </cofactor>
    <text evidence="7">Binds 1 Mg(2+) ion per subunit.</text>
</comment>
<feature type="binding site" evidence="7">
    <location>
        <position position="142"/>
    </location>
    <ligand>
        <name>substrate</name>
    </ligand>
</feature>
<dbReference type="InterPro" id="IPR027417">
    <property type="entry name" value="P-loop_NTPase"/>
</dbReference>
<dbReference type="AlphaFoldDB" id="A0A4R7HU65"/>
<evidence type="ECO:0000256" key="5">
    <source>
        <dbReference type="ARBA" id="ARBA00022840"/>
    </source>
</evidence>
<dbReference type="GO" id="GO:0005829">
    <property type="term" value="C:cytosol"/>
    <property type="evidence" value="ECO:0007669"/>
    <property type="project" value="TreeGrafter"/>
</dbReference>
<dbReference type="InterPro" id="IPR031322">
    <property type="entry name" value="Shikimate/glucono_kinase"/>
</dbReference>
<comment type="catalytic activity">
    <reaction evidence="7">
        <text>shikimate + ATP = 3-phosphoshikimate + ADP + H(+)</text>
        <dbReference type="Rhea" id="RHEA:13121"/>
        <dbReference type="ChEBI" id="CHEBI:15378"/>
        <dbReference type="ChEBI" id="CHEBI:30616"/>
        <dbReference type="ChEBI" id="CHEBI:36208"/>
        <dbReference type="ChEBI" id="CHEBI:145989"/>
        <dbReference type="ChEBI" id="CHEBI:456216"/>
        <dbReference type="EC" id="2.7.1.71"/>
    </reaction>
</comment>
<evidence type="ECO:0000256" key="4">
    <source>
        <dbReference type="ARBA" id="ARBA00022777"/>
    </source>
</evidence>
<dbReference type="GO" id="GO:0009423">
    <property type="term" value="P:chorismate biosynthetic process"/>
    <property type="evidence" value="ECO:0007669"/>
    <property type="project" value="UniProtKB-UniRule"/>
</dbReference>
<feature type="binding site" evidence="7">
    <location>
        <position position="60"/>
    </location>
    <ligand>
        <name>substrate</name>
    </ligand>
</feature>
<dbReference type="UniPathway" id="UPA00053">
    <property type="reaction ID" value="UER00088"/>
</dbReference>
<dbReference type="PRINTS" id="PR01100">
    <property type="entry name" value="SHIKIMTKNASE"/>
</dbReference>
<feature type="binding site" evidence="7">
    <location>
        <position position="82"/>
    </location>
    <ligand>
        <name>substrate</name>
    </ligand>
</feature>
<dbReference type="GO" id="GO:0000287">
    <property type="term" value="F:magnesium ion binding"/>
    <property type="evidence" value="ECO:0007669"/>
    <property type="project" value="UniProtKB-UniRule"/>
</dbReference>
<evidence type="ECO:0000256" key="3">
    <source>
        <dbReference type="ARBA" id="ARBA00022741"/>
    </source>
</evidence>
<dbReference type="EC" id="2.7.1.71" evidence="7"/>
<dbReference type="Proteomes" id="UP000294558">
    <property type="component" value="Unassembled WGS sequence"/>
</dbReference>
<dbReference type="Gene3D" id="3.40.50.300">
    <property type="entry name" value="P-loop containing nucleotide triphosphate hydrolases"/>
    <property type="match status" value="1"/>
</dbReference>
<evidence type="ECO:0000313" key="9">
    <source>
        <dbReference type="Proteomes" id="UP000294558"/>
    </source>
</evidence>
<comment type="pathway">
    <text evidence="7">Metabolic intermediate biosynthesis; chorismate biosynthesis; chorismate from D-erythrose 4-phosphate and phosphoenolpyruvate: step 5/7.</text>
</comment>
<gene>
    <name evidence="7" type="primary">aroK</name>
    <name evidence="8" type="ORF">BDK89_0026</name>
</gene>
<keyword evidence="7" id="KW-0963">Cytoplasm</keyword>
<proteinExistence type="inferred from homology"/>
<organism evidence="8 9">
    <name type="scientific">Ilumatobacter fluminis</name>
    <dbReference type="NCBI Taxonomy" id="467091"/>
    <lineage>
        <taxon>Bacteria</taxon>
        <taxon>Bacillati</taxon>
        <taxon>Actinomycetota</taxon>
        <taxon>Acidimicrobiia</taxon>
        <taxon>Acidimicrobiales</taxon>
        <taxon>Ilumatobacteraceae</taxon>
        <taxon>Ilumatobacter</taxon>
    </lineage>
</organism>
<reference evidence="8 9" key="1">
    <citation type="submission" date="2019-03" db="EMBL/GenBank/DDBJ databases">
        <title>Sequencing the genomes of 1000 actinobacteria strains.</title>
        <authorList>
            <person name="Klenk H.-P."/>
        </authorList>
    </citation>
    <scope>NUCLEOTIDE SEQUENCE [LARGE SCALE GENOMIC DNA]</scope>
    <source>
        <strain evidence="8 9">DSM 18936</strain>
    </source>
</reference>
<dbReference type="HAMAP" id="MF_00109">
    <property type="entry name" value="Shikimate_kinase"/>
    <property type="match status" value="1"/>
</dbReference>
<protein>
    <recommendedName>
        <fullName evidence="7">Shikimate kinase</fullName>
        <shortName evidence="7">SK</shortName>
        <ecNumber evidence="7">2.7.1.71</ecNumber>
    </recommendedName>
</protein>
<comment type="function">
    <text evidence="7">Catalyzes the specific phosphorylation of the 3-hydroxyl group of shikimic acid using ATP as a cosubstrate.</text>
</comment>
<dbReference type="GO" id="GO:0005524">
    <property type="term" value="F:ATP binding"/>
    <property type="evidence" value="ECO:0007669"/>
    <property type="project" value="UniProtKB-UniRule"/>
</dbReference>
<keyword evidence="1 7" id="KW-0028">Amino-acid biosynthesis</keyword>
<dbReference type="GO" id="GO:0009073">
    <property type="term" value="P:aromatic amino acid family biosynthetic process"/>
    <property type="evidence" value="ECO:0007669"/>
    <property type="project" value="UniProtKB-KW"/>
</dbReference>
<dbReference type="PANTHER" id="PTHR21087:SF16">
    <property type="entry name" value="SHIKIMATE KINASE 1, CHLOROPLASTIC"/>
    <property type="match status" value="1"/>
</dbReference>
<dbReference type="OrthoDB" id="9800332at2"/>
<sequence length="182" mass="20062">MGDRRPSVVLTGFMGTGKTTVGRVLAERLGYEFVDTDAIIVDRHGPITEIFAEHGENHFRTLEREVAAELAERDGLVVSTGGRMLVDPVNADVFERHHVVVALTATPDTIFLRVGGDRAAESRPMFAGTDVRSRIAELLAERSAAYARFHQVATDDRWPNQIADEIVALVDHVTADDTRRPT</sequence>
<evidence type="ECO:0000256" key="1">
    <source>
        <dbReference type="ARBA" id="ARBA00022605"/>
    </source>
</evidence>
<name>A0A4R7HU65_9ACTN</name>
<evidence type="ECO:0000256" key="6">
    <source>
        <dbReference type="ARBA" id="ARBA00023141"/>
    </source>
</evidence>
<feature type="binding site" evidence="7">
    <location>
        <position position="37"/>
    </location>
    <ligand>
        <name>substrate</name>
    </ligand>
</feature>
<keyword evidence="9" id="KW-1185">Reference proteome</keyword>
<dbReference type="RefSeq" id="WP_133867016.1">
    <property type="nucleotide sequence ID" value="NZ_SOAU01000001.1"/>
</dbReference>
<keyword evidence="7" id="KW-0460">Magnesium</keyword>
<dbReference type="PANTHER" id="PTHR21087">
    <property type="entry name" value="SHIKIMATE KINASE"/>
    <property type="match status" value="1"/>
</dbReference>
<comment type="similarity">
    <text evidence="7">Belongs to the shikimate kinase family.</text>
</comment>
<feature type="binding site" evidence="7">
    <location>
        <position position="19"/>
    </location>
    <ligand>
        <name>Mg(2+)</name>
        <dbReference type="ChEBI" id="CHEBI:18420"/>
    </ligand>
</feature>
<dbReference type="SUPFAM" id="SSF52540">
    <property type="entry name" value="P-loop containing nucleoside triphosphate hydrolases"/>
    <property type="match status" value="1"/>
</dbReference>
<keyword evidence="5 7" id="KW-0067">ATP-binding</keyword>
<feature type="binding site" evidence="7">
    <location>
        <position position="157"/>
    </location>
    <ligand>
        <name>ATP</name>
        <dbReference type="ChEBI" id="CHEBI:30616"/>
    </ligand>
</feature>
<dbReference type="Pfam" id="PF01202">
    <property type="entry name" value="SKI"/>
    <property type="match status" value="1"/>
</dbReference>
<dbReference type="GO" id="GO:0008652">
    <property type="term" value="P:amino acid biosynthetic process"/>
    <property type="evidence" value="ECO:0007669"/>
    <property type="project" value="UniProtKB-KW"/>
</dbReference>
<dbReference type="EMBL" id="SOAU01000001">
    <property type="protein sequence ID" value="TDT14471.1"/>
    <property type="molecule type" value="Genomic_DNA"/>
</dbReference>
<keyword evidence="4 7" id="KW-0418">Kinase</keyword>
<evidence type="ECO:0000313" key="8">
    <source>
        <dbReference type="EMBL" id="TDT14471.1"/>
    </source>
</evidence>
<keyword evidence="6 7" id="KW-0057">Aromatic amino acid biosynthesis</keyword>
<comment type="caution">
    <text evidence="8">The sequence shown here is derived from an EMBL/GenBank/DDBJ whole genome shotgun (WGS) entry which is preliminary data.</text>
</comment>
<feature type="binding site" evidence="7">
    <location>
        <position position="123"/>
    </location>
    <ligand>
        <name>ATP</name>
        <dbReference type="ChEBI" id="CHEBI:30616"/>
    </ligand>
</feature>
<comment type="subunit">
    <text evidence="7">Monomer.</text>
</comment>
<dbReference type="GO" id="GO:0004765">
    <property type="term" value="F:shikimate kinase activity"/>
    <property type="evidence" value="ECO:0007669"/>
    <property type="project" value="UniProtKB-UniRule"/>
</dbReference>
<keyword evidence="7" id="KW-0479">Metal-binding</keyword>
<keyword evidence="3 7" id="KW-0547">Nucleotide-binding</keyword>
<feature type="binding site" evidence="7">
    <location>
        <begin position="15"/>
        <end position="20"/>
    </location>
    <ligand>
        <name>ATP</name>
        <dbReference type="ChEBI" id="CHEBI:30616"/>
    </ligand>
</feature>
<dbReference type="CDD" id="cd00464">
    <property type="entry name" value="SK"/>
    <property type="match status" value="1"/>
</dbReference>
<dbReference type="InterPro" id="IPR000623">
    <property type="entry name" value="Shikimate_kinase/TSH1"/>
</dbReference>
<comment type="subcellular location">
    <subcellularLocation>
        <location evidence="7">Cytoplasm</location>
    </subcellularLocation>
</comment>
<evidence type="ECO:0000256" key="2">
    <source>
        <dbReference type="ARBA" id="ARBA00022679"/>
    </source>
</evidence>
<keyword evidence="2 7" id="KW-0808">Transferase</keyword>
<evidence type="ECO:0000256" key="7">
    <source>
        <dbReference type="HAMAP-Rule" id="MF_00109"/>
    </source>
</evidence>
<accession>A0A4R7HU65</accession>